<organism evidence="1 2">
    <name type="scientific">Methanoculleus marisnigri</name>
    <dbReference type="NCBI Taxonomy" id="2198"/>
    <lineage>
        <taxon>Archaea</taxon>
        <taxon>Methanobacteriati</taxon>
        <taxon>Methanobacteriota</taxon>
        <taxon>Stenosarchaea group</taxon>
        <taxon>Methanomicrobia</taxon>
        <taxon>Methanomicrobiales</taxon>
        <taxon>Methanomicrobiaceae</taxon>
        <taxon>Methanoculleus</taxon>
    </lineage>
</organism>
<feature type="non-terminal residue" evidence="1">
    <location>
        <position position="1"/>
    </location>
</feature>
<gene>
    <name evidence="1" type="ORF">XD82_1743</name>
</gene>
<dbReference type="PATRIC" id="fig|2198.4.peg.308"/>
<dbReference type="Proteomes" id="UP000054323">
    <property type="component" value="Unassembled WGS sequence"/>
</dbReference>
<dbReference type="EMBL" id="LGGD01000271">
    <property type="protein sequence ID" value="KUK59944.1"/>
    <property type="molecule type" value="Genomic_DNA"/>
</dbReference>
<comment type="caution">
    <text evidence="1">The sequence shown here is derived from an EMBL/GenBank/DDBJ whole genome shotgun (WGS) entry which is preliminary data.</text>
</comment>
<dbReference type="AlphaFoldDB" id="A0A101GK82"/>
<evidence type="ECO:0000313" key="2">
    <source>
        <dbReference type="Proteomes" id="UP000054323"/>
    </source>
</evidence>
<evidence type="ECO:0000313" key="1">
    <source>
        <dbReference type="EMBL" id="KUK59944.1"/>
    </source>
</evidence>
<reference evidence="2" key="1">
    <citation type="journal article" date="2015" name="MBio">
        <title>Genome-Resolved Metagenomic Analysis Reveals Roles for Candidate Phyla and Other Microbial Community Members in Biogeochemical Transformations in Oil Reservoirs.</title>
        <authorList>
            <person name="Hu P."/>
            <person name="Tom L."/>
            <person name="Singh A."/>
            <person name="Thomas B.C."/>
            <person name="Baker B.J."/>
            <person name="Piceno Y.M."/>
            <person name="Andersen G.L."/>
            <person name="Banfield J.F."/>
        </authorList>
    </citation>
    <scope>NUCLEOTIDE SEQUENCE [LARGE SCALE GENOMIC DNA]</scope>
</reference>
<name>A0A101GK82_9EURY</name>
<accession>A0A101GK82</accession>
<proteinExistence type="predicted"/>
<protein>
    <submittedName>
        <fullName evidence="1">Uncharacterized protein</fullName>
    </submittedName>
</protein>
<sequence length="166" mass="18622">DIFRTFFGRIGHLALGGLRAHEWSERRGSPHSLLRVPLPHKPCIPPLADTRPYFAGVVDRLPGITDRTPPEISFTHANIRWSSSPGSGRTGVATLLYMVLQRGVQTLFVCELSAALGDCRLIDKSRFSIFFVCNRFENTRFAPIVHAIRAIFQCTVLPPAFRTFVM</sequence>